<dbReference type="InterPro" id="IPR041685">
    <property type="entry name" value="AAA_GajA/Old/RecF-like"/>
</dbReference>
<organism evidence="2 3">
    <name type="scientific">Falsiporphyromonas endometrii</name>
    <dbReference type="NCBI Taxonomy" id="1387297"/>
    <lineage>
        <taxon>Bacteria</taxon>
        <taxon>Pseudomonadati</taxon>
        <taxon>Bacteroidota</taxon>
        <taxon>Bacteroidia</taxon>
        <taxon>Bacteroidales</taxon>
        <taxon>Porphyromonadaceae</taxon>
        <taxon>Falsiporphyromonas</taxon>
    </lineage>
</organism>
<evidence type="ECO:0000259" key="1">
    <source>
        <dbReference type="Pfam" id="PF13175"/>
    </source>
</evidence>
<proteinExistence type="predicted"/>
<reference evidence="3" key="1">
    <citation type="journal article" date="2019" name="Int. J. Syst. Evol. Microbiol.">
        <title>The Global Catalogue of Microorganisms (GCM) 10K type strain sequencing project: providing services to taxonomists for standard genome sequencing and annotation.</title>
        <authorList>
            <consortium name="The Broad Institute Genomics Platform"/>
            <consortium name="The Broad Institute Genome Sequencing Center for Infectious Disease"/>
            <person name="Wu L."/>
            <person name="Ma J."/>
        </authorList>
    </citation>
    <scope>NUCLEOTIDE SEQUENCE [LARGE SCALE GENOMIC DNA]</scope>
    <source>
        <strain evidence="3">CGMCC 4.7357</strain>
    </source>
</reference>
<dbReference type="Pfam" id="PF13175">
    <property type="entry name" value="AAA_15"/>
    <property type="match status" value="1"/>
</dbReference>
<dbReference type="RefSeq" id="WP_380079920.1">
    <property type="nucleotide sequence ID" value="NZ_JBHSGO010000211.1"/>
</dbReference>
<protein>
    <submittedName>
        <fullName evidence="2">AAA family ATPase</fullName>
    </submittedName>
</protein>
<dbReference type="EMBL" id="JBHSGO010000211">
    <property type="protein sequence ID" value="MFC4666647.1"/>
    <property type="molecule type" value="Genomic_DNA"/>
</dbReference>
<name>A0ABV9K9D5_9PORP</name>
<comment type="caution">
    <text evidence="2">The sequence shown here is derived from an EMBL/GenBank/DDBJ whole genome shotgun (WGS) entry which is preliminary data.</text>
</comment>
<dbReference type="PANTHER" id="PTHR43581:SF2">
    <property type="entry name" value="EXCINUCLEASE ATPASE SUBUNIT"/>
    <property type="match status" value="1"/>
</dbReference>
<keyword evidence="3" id="KW-1185">Reference proteome</keyword>
<dbReference type="SUPFAM" id="SSF52540">
    <property type="entry name" value="P-loop containing nucleoside triphosphate hydrolases"/>
    <property type="match status" value="1"/>
</dbReference>
<dbReference type="PANTHER" id="PTHR43581">
    <property type="entry name" value="ATP/GTP PHOSPHATASE"/>
    <property type="match status" value="1"/>
</dbReference>
<feature type="domain" description="Endonuclease GajA/Old nuclease/RecF-like AAA" evidence="1">
    <location>
        <begin position="3"/>
        <end position="647"/>
    </location>
</feature>
<dbReference type="InterPro" id="IPR027417">
    <property type="entry name" value="P-loop_NTPase"/>
</dbReference>
<evidence type="ECO:0000313" key="3">
    <source>
        <dbReference type="Proteomes" id="UP001596020"/>
    </source>
</evidence>
<sequence>MDNKYTVKNFRVFDEKGVTIDVKPITILTGCNSSGKSSLVKSMILFEGFLNGIRKDVEAGRKINLSNYYLDFTKHPNNVLGNFLRVVNRDTEDNTITFEYQVYSHLLGEDVLISLQFGQVENDDLNDGYLYKVSLSLVNGELIYSSSLKGDDKVNLNLIKANFIRFAYGEFLLERFRSYQSASSMVDADSDYINEQIDSLNQFIASYEDNYGKDALIDVIWSLNRDDCDRTLVGEFSSGHPEIMDKTALIGTLFYIPIMDDLKKLSCKDIRGELDRLLKGEKLPPSLKLALDKVLEDFASSQCKTFLDFFIKMEQQFLSTTSKQVISASREERPRLLDEKTLNLNQRYLIAYSKILSEGDQSDQVDQYVDFIQEQLQNETIESMKQMKDNRVNFDLLYEVLMQINKLCGYEESPYFSYSEDPIFGHRVYHHRMFKMFLRYIVKIQEDILTLELPQEISYVSSSIVSVKRLYALEAVDDFTILLNRYFSAKHKFLSNLNKAADYHPGSFINEWIKKFEIGDRISIDVDPEGLGVTLRLYRTPSDKKGTLLSEQGYGITQMFVLLLRIEIAILESKVTNVASDRYYLGKIEFLDKEDCKLEYSSATIAIEEPEVHLHPRFQSMLANLFIDAYDRFNVNFIVETHSEYLIRKLQTLVAKEYVHREDIALVYVYDADKTMRPAYTPHVKNITINRDGSLSDSFGRGFFDEADRLAMDLLNIKIKQDEKA</sequence>
<dbReference type="Gene3D" id="3.40.50.300">
    <property type="entry name" value="P-loop containing nucleotide triphosphate hydrolases"/>
    <property type="match status" value="1"/>
</dbReference>
<dbReference type="Proteomes" id="UP001596020">
    <property type="component" value="Unassembled WGS sequence"/>
</dbReference>
<evidence type="ECO:0000313" key="2">
    <source>
        <dbReference type="EMBL" id="MFC4666647.1"/>
    </source>
</evidence>
<gene>
    <name evidence="2" type="ORF">ACFO3G_08575</name>
</gene>
<dbReference type="InterPro" id="IPR051396">
    <property type="entry name" value="Bact_Antivir_Def_Nuclease"/>
</dbReference>
<accession>A0ABV9K9D5</accession>